<feature type="transmembrane region" description="Helical" evidence="6">
    <location>
        <begin position="24"/>
        <end position="42"/>
    </location>
</feature>
<evidence type="ECO:0000259" key="7">
    <source>
        <dbReference type="PROSITE" id="PS50106"/>
    </source>
</evidence>
<dbReference type="STRING" id="1218173.BALCAV_0202745"/>
<evidence type="ECO:0000256" key="1">
    <source>
        <dbReference type="ARBA" id="ARBA00010541"/>
    </source>
</evidence>
<dbReference type="Gene3D" id="2.30.42.10">
    <property type="match status" value="1"/>
</dbReference>
<keyword evidence="6" id="KW-0812">Transmembrane</keyword>
<keyword evidence="10" id="KW-1185">Reference proteome</keyword>
<comment type="similarity">
    <text evidence="1">Belongs to the peptidase S1C family.</text>
</comment>
<evidence type="ECO:0000313" key="10">
    <source>
        <dbReference type="Proteomes" id="UP000002754"/>
    </source>
</evidence>
<reference evidence="9 11" key="2">
    <citation type="submission" date="2014-01" db="EMBL/GenBank/DDBJ databases">
        <title>Draft genome sequencing of Bacillus alcalophilus CGMCC 1.3604.</title>
        <authorList>
            <person name="Yang J."/>
            <person name="Diao L."/>
            <person name="Yang S."/>
        </authorList>
    </citation>
    <scope>NUCLEOTIDE SEQUENCE [LARGE SCALE GENOMIC DNA]</scope>
    <source>
        <strain evidence="9 11">CGMCC 1.3604</strain>
    </source>
</reference>
<dbReference type="EMBL" id="ALPT02000006">
    <property type="protein sequence ID" value="KGA98687.1"/>
    <property type="molecule type" value="Genomic_DNA"/>
</dbReference>
<keyword evidence="2" id="KW-0645">Protease</keyword>
<gene>
    <name evidence="9" type="ORF">AJ85_15165</name>
    <name evidence="8" type="ORF">BALCAV_0202745</name>
</gene>
<evidence type="ECO:0000256" key="6">
    <source>
        <dbReference type="SAM" id="Phobius"/>
    </source>
</evidence>
<name>A0A094YYR8_ALKAL</name>
<dbReference type="AlphaFoldDB" id="A0A094YYR8"/>
<dbReference type="SUPFAM" id="SSF50156">
    <property type="entry name" value="PDZ domain-like"/>
    <property type="match status" value="1"/>
</dbReference>
<dbReference type="InterPro" id="IPR001940">
    <property type="entry name" value="Peptidase_S1C"/>
</dbReference>
<keyword evidence="6" id="KW-1133">Transmembrane helix</keyword>
<dbReference type="Pfam" id="PF13365">
    <property type="entry name" value="Trypsin_2"/>
    <property type="match status" value="1"/>
</dbReference>
<dbReference type="eggNOG" id="COG0265">
    <property type="taxonomic scope" value="Bacteria"/>
</dbReference>
<evidence type="ECO:0000256" key="4">
    <source>
        <dbReference type="ARBA" id="ARBA00022825"/>
    </source>
</evidence>
<keyword evidence="6" id="KW-0472">Membrane</keyword>
<dbReference type="InterPro" id="IPR036034">
    <property type="entry name" value="PDZ_sf"/>
</dbReference>
<dbReference type="Proteomes" id="UP000297014">
    <property type="component" value="Unassembled WGS sequence"/>
</dbReference>
<reference evidence="8 10" key="1">
    <citation type="journal article" date="2014" name="Genome Announc.">
        <title>Draft Genome Sequence of Bacillus alcalophilus AV1934, a Classic Alkaliphile Isolated from Human Feces in 1934.</title>
        <authorList>
            <person name="Attie O."/>
            <person name="Jayaprakash A."/>
            <person name="Shah H."/>
            <person name="Paulsen I.T."/>
            <person name="Morino M."/>
            <person name="Takahashi Y."/>
            <person name="Narumi I."/>
            <person name="Sachidanandam R."/>
            <person name="Satoh K."/>
            <person name="Ito M."/>
            <person name="Krulwich T.A."/>
        </authorList>
    </citation>
    <scope>NUCLEOTIDE SEQUENCE [LARGE SCALE GENOMIC DNA]</scope>
    <source>
        <strain evidence="8 10">AV1934</strain>
    </source>
</reference>
<dbReference type="PANTHER" id="PTHR43343:SF3">
    <property type="entry name" value="PROTEASE DO-LIKE 8, CHLOROPLASTIC"/>
    <property type="match status" value="1"/>
</dbReference>
<organism evidence="8 10">
    <name type="scientific">Alkalihalobacillus alcalophilus ATCC 27647 = CGMCC 1.3604</name>
    <dbReference type="NCBI Taxonomy" id="1218173"/>
    <lineage>
        <taxon>Bacteria</taxon>
        <taxon>Bacillati</taxon>
        <taxon>Bacillota</taxon>
        <taxon>Bacilli</taxon>
        <taxon>Bacillales</taxon>
        <taxon>Bacillaceae</taxon>
        <taxon>Alkalihalobacillus</taxon>
    </lineage>
</organism>
<evidence type="ECO:0000256" key="2">
    <source>
        <dbReference type="ARBA" id="ARBA00022670"/>
    </source>
</evidence>
<dbReference type="RefSeq" id="WP_003323383.1">
    <property type="nucleotide sequence ID" value="NZ_ALPT02000006.1"/>
</dbReference>
<feature type="domain" description="PDZ" evidence="7">
    <location>
        <begin position="303"/>
        <end position="376"/>
    </location>
</feature>
<evidence type="ECO:0000313" key="8">
    <source>
        <dbReference type="EMBL" id="KGA98687.1"/>
    </source>
</evidence>
<keyword evidence="4" id="KW-0720">Serine protease</keyword>
<feature type="region of interest" description="Disordered" evidence="5">
    <location>
        <begin position="1"/>
        <end position="20"/>
    </location>
</feature>
<dbReference type="PANTHER" id="PTHR43343">
    <property type="entry name" value="PEPTIDASE S12"/>
    <property type="match status" value="1"/>
</dbReference>
<dbReference type="Gene3D" id="2.40.10.10">
    <property type="entry name" value="Trypsin-like serine proteases"/>
    <property type="match status" value="2"/>
</dbReference>
<keyword evidence="3" id="KW-0378">Hydrolase</keyword>
<sequence length="415" mass="43967">MEIEQEQISKKESRANTKKKGRSFIKTVSAGVLGSAITLMVIPQTGYYENLVANQLSLALDEEALVNEQSNNEGNPLPVQNISTGTTDLMDMIEEASESIVGVVNLQSQQGYGGFFQNQQGNEQEAVEAGTGSGVIFKKEGDKAFVITNHHVIEGADGIEVSLPSGDSVQAQLVGSDALTDIAVLAIDSQSVHSVITFGDSDALRPGEQVLAIGNPLGLDLSRTVTQGIISAINRTIPVTTSAGEWDLDVIQTDAAINPGNSGGALINTNGEVIGINSLKIAQNGIEGIGFAIPSNDLLPLVEEIIEKGEISRPYLGVGLANLHEIPQGYLGELPDEVTEGVVITTVEPQSAADRAGLRAGDIVTSIDKNEIKDATELRKVLYRELELGQNVEISLYRNGELIQVNLTLTANTSL</sequence>
<dbReference type="SUPFAM" id="SSF50494">
    <property type="entry name" value="Trypsin-like serine proteases"/>
    <property type="match status" value="1"/>
</dbReference>
<proteinExistence type="inferred from homology"/>
<dbReference type="GO" id="GO:0006508">
    <property type="term" value="P:proteolysis"/>
    <property type="evidence" value="ECO:0007669"/>
    <property type="project" value="UniProtKB-KW"/>
</dbReference>
<evidence type="ECO:0000256" key="5">
    <source>
        <dbReference type="SAM" id="MobiDB-lite"/>
    </source>
</evidence>
<dbReference type="Proteomes" id="UP000002754">
    <property type="component" value="Unassembled WGS sequence"/>
</dbReference>
<dbReference type="GO" id="GO:0004252">
    <property type="term" value="F:serine-type endopeptidase activity"/>
    <property type="evidence" value="ECO:0007669"/>
    <property type="project" value="InterPro"/>
</dbReference>
<dbReference type="InterPro" id="IPR009003">
    <property type="entry name" value="Peptidase_S1_PA"/>
</dbReference>
<evidence type="ECO:0000313" key="9">
    <source>
        <dbReference type="EMBL" id="THG89758.1"/>
    </source>
</evidence>
<dbReference type="Pfam" id="PF13180">
    <property type="entry name" value="PDZ_2"/>
    <property type="match status" value="1"/>
</dbReference>
<protein>
    <submittedName>
        <fullName evidence="8">Peptidase S1</fullName>
    </submittedName>
</protein>
<dbReference type="SMART" id="SM00228">
    <property type="entry name" value="PDZ"/>
    <property type="match status" value="1"/>
</dbReference>
<dbReference type="PRINTS" id="PR00834">
    <property type="entry name" value="PROTEASES2C"/>
</dbReference>
<accession>A0A094YYR8</accession>
<dbReference type="InterPro" id="IPR051201">
    <property type="entry name" value="Chloro_Bact_Ser_Proteases"/>
</dbReference>
<dbReference type="InterPro" id="IPR001478">
    <property type="entry name" value="PDZ"/>
</dbReference>
<evidence type="ECO:0000256" key="3">
    <source>
        <dbReference type="ARBA" id="ARBA00022801"/>
    </source>
</evidence>
<dbReference type="EMBL" id="JALP01000196">
    <property type="protein sequence ID" value="THG89758.1"/>
    <property type="molecule type" value="Genomic_DNA"/>
</dbReference>
<comment type="caution">
    <text evidence="8">The sequence shown here is derived from an EMBL/GenBank/DDBJ whole genome shotgun (WGS) entry which is preliminary data.</text>
</comment>
<dbReference type="InterPro" id="IPR043504">
    <property type="entry name" value="Peptidase_S1_PA_chymotrypsin"/>
</dbReference>
<dbReference type="PROSITE" id="PS50106">
    <property type="entry name" value="PDZ"/>
    <property type="match status" value="1"/>
</dbReference>
<evidence type="ECO:0000313" key="11">
    <source>
        <dbReference type="Proteomes" id="UP000297014"/>
    </source>
</evidence>